<evidence type="ECO:0000259" key="8">
    <source>
        <dbReference type="Pfam" id="PF00082"/>
    </source>
</evidence>
<evidence type="ECO:0000256" key="4">
    <source>
        <dbReference type="ARBA" id="ARBA00022825"/>
    </source>
</evidence>
<dbReference type="PROSITE" id="PS00137">
    <property type="entry name" value="SUBTILASE_HIS"/>
    <property type="match status" value="1"/>
</dbReference>
<dbReference type="EMBL" id="JBHSIS010000003">
    <property type="protein sequence ID" value="MFC4853546.1"/>
    <property type="molecule type" value="Genomic_DNA"/>
</dbReference>
<dbReference type="InterPro" id="IPR023827">
    <property type="entry name" value="Peptidase_S8_Asp-AS"/>
</dbReference>
<dbReference type="InterPro" id="IPR022398">
    <property type="entry name" value="Peptidase_S8_His-AS"/>
</dbReference>
<sequence length="1060" mass="111231">MFLKRAPWSLLAAVLAASVVVPAAGAAPGAGTAPATGPTVTLLTGDKVVVGGMYGARVLPARGREHIAFQVREDAEGDTHVVPSDALPLLAQGKLDPRLFDVTELVRAGYDDASRTALPLIVDYAGATPRAAGARVSRELPAMSAAAISVDRSAAYWPTAKRADKVWLDGPVRASLDHSVPQIGAPAAWAAGHTGEGATVAVLDSGVDATHPDLSGAVVDAENFTDSDTEDDRFGHGTHVASIITGGGDPYRGVAPDAELLNGKVLDDFGSGQESWIIAGMEWAVGSGADVINMSLGSFFGSDGTDPMSQAVNRLTAETGALFVVSSGNSGPGEGSVGSPGAADAALTVGAVDRTDRLADFSSRGPRLGDNGLKPDITAPGVDIVAAKARNGVLGEPAADGYVSMSGTSMAAPHVAGAAAILAAQHPDWSADQLKGTLMGSARPNTELSVFEQGAGRVDVAAATTSTVFATPASIDNGIAQWPHDDDQPSTKTLTYTNSGTEPVTLDLAADVDAAPRGMFTLEPARLTVPAGGQASATVTTDTRVEAPDGRYTGAITATGGDQRVRTPIAVEREVESYSVTVDVLDFDGAPTETYLLSFLGLDQQVAVAPWDADGTVVARMPKGRYNLSASVYTPRDAEDFRFADIIEPSFTVDGDTSFTVDAREARPVGFTVDEPTAKSAQSVIQHSAVSAWGTGTTSLHLSSLDDYFVRPSTTTEDGFGISFDTHLAKPNGPFYNDSPYLYHLRHSETGRVPEQLRWRVEDRALATVRTGYAQGTPGLLGLREGMFVMALPATVTEYYTPGVPWENVFYEVVDLETLQIASDSFQLDPKVYRKGRTTERWNVGVRGPAMPRNPHGAHHTAGRLGDQLAVELPLLTDQDPGRIGYPASGGSLTLLRDGEVVGEQPSASYGVFDVAPEEAAYTLRASHERTGARLSTQVDAEWTFTSGHTAEPAPLPLPAVRFAPELDDRNAAPAGKRFTIPVYVQRNGADGEGAGAPAVEVSYDDGKTWRAAKVTRGHGQWKAQVAHPADAEFVSLRSSVSDRDGNSQRQTVIRAYALK</sequence>
<dbReference type="InterPro" id="IPR015500">
    <property type="entry name" value="Peptidase_S8_subtilisin-rel"/>
</dbReference>
<comment type="similarity">
    <text evidence="1 5 6">Belongs to the peptidase S8 family.</text>
</comment>
<dbReference type="SUPFAM" id="SSF52743">
    <property type="entry name" value="Subtilisin-like"/>
    <property type="match status" value="1"/>
</dbReference>
<feature type="active site" description="Charge relay system" evidence="5">
    <location>
        <position position="236"/>
    </location>
</feature>
<keyword evidence="4 5" id="KW-0720">Serine protease</keyword>
<dbReference type="PROSITE" id="PS51892">
    <property type="entry name" value="SUBTILASE"/>
    <property type="match status" value="1"/>
</dbReference>
<evidence type="ECO:0000256" key="6">
    <source>
        <dbReference type="RuleBase" id="RU003355"/>
    </source>
</evidence>
<accession>A0ABV9S245</accession>
<dbReference type="InterPro" id="IPR013783">
    <property type="entry name" value="Ig-like_fold"/>
</dbReference>
<dbReference type="Gene3D" id="2.60.40.10">
    <property type="entry name" value="Immunoglobulins"/>
    <property type="match status" value="1"/>
</dbReference>
<dbReference type="PANTHER" id="PTHR43806:SF65">
    <property type="entry name" value="SERINE PROTEASE APRX"/>
    <property type="match status" value="1"/>
</dbReference>
<evidence type="ECO:0000313" key="10">
    <source>
        <dbReference type="Proteomes" id="UP001595859"/>
    </source>
</evidence>
<organism evidence="9 10">
    <name type="scientific">Actinophytocola glycyrrhizae</name>
    <dbReference type="NCBI Taxonomy" id="2044873"/>
    <lineage>
        <taxon>Bacteria</taxon>
        <taxon>Bacillati</taxon>
        <taxon>Actinomycetota</taxon>
        <taxon>Actinomycetes</taxon>
        <taxon>Pseudonocardiales</taxon>
        <taxon>Pseudonocardiaceae</taxon>
    </lineage>
</organism>
<dbReference type="InterPro" id="IPR000209">
    <property type="entry name" value="Peptidase_S8/S53_dom"/>
</dbReference>
<comment type="caution">
    <text evidence="9">The sequence shown here is derived from an EMBL/GenBank/DDBJ whole genome shotgun (WGS) entry which is preliminary data.</text>
</comment>
<keyword evidence="7" id="KW-0732">Signal</keyword>
<dbReference type="PRINTS" id="PR00723">
    <property type="entry name" value="SUBTILISIN"/>
</dbReference>
<keyword evidence="2 5" id="KW-0645">Protease</keyword>
<dbReference type="Pfam" id="PF00082">
    <property type="entry name" value="Peptidase_S8"/>
    <property type="match status" value="1"/>
</dbReference>
<feature type="signal peptide" evidence="7">
    <location>
        <begin position="1"/>
        <end position="26"/>
    </location>
</feature>
<feature type="active site" description="Charge relay system" evidence="5">
    <location>
        <position position="409"/>
    </location>
</feature>
<dbReference type="InterPro" id="IPR050131">
    <property type="entry name" value="Peptidase_S8_subtilisin-like"/>
</dbReference>
<evidence type="ECO:0000256" key="5">
    <source>
        <dbReference type="PROSITE-ProRule" id="PRU01240"/>
    </source>
</evidence>
<proteinExistence type="inferred from homology"/>
<dbReference type="PROSITE" id="PS00138">
    <property type="entry name" value="SUBTILASE_SER"/>
    <property type="match status" value="1"/>
</dbReference>
<name>A0ABV9S245_9PSEU</name>
<dbReference type="InterPro" id="IPR023828">
    <property type="entry name" value="Peptidase_S8_Ser-AS"/>
</dbReference>
<protein>
    <submittedName>
        <fullName evidence="9">S8 family serine peptidase</fullName>
    </submittedName>
</protein>
<evidence type="ECO:0000256" key="2">
    <source>
        <dbReference type="ARBA" id="ARBA00022670"/>
    </source>
</evidence>
<evidence type="ECO:0000256" key="3">
    <source>
        <dbReference type="ARBA" id="ARBA00022801"/>
    </source>
</evidence>
<dbReference type="SUPFAM" id="SSF81296">
    <property type="entry name" value="E set domains"/>
    <property type="match status" value="1"/>
</dbReference>
<dbReference type="InterPro" id="IPR036852">
    <property type="entry name" value="Peptidase_S8/S53_dom_sf"/>
</dbReference>
<reference evidence="10" key="1">
    <citation type="journal article" date="2019" name="Int. J. Syst. Evol. Microbiol.">
        <title>The Global Catalogue of Microorganisms (GCM) 10K type strain sequencing project: providing services to taxonomists for standard genome sequencing and annotation.</title>
        <authorList>
            <consortium name="The Broad Institute Genomics Platform"/>
            <consortium name="The Broad Institute Genome Sequencing Center for Infectious Disease"/>
            <person name="Wu L."/>
            <person name="Ma J."/>
        </authorList>
    </citation>
    <scope>NUCLEOTIDE SEQUENCE [LARGE SCALE GENOMIC DNA]</scope>
    <source>
        <strain evidence="10">ZS-22-S1</strain>
    </source>
</reference>
<evidence type="ECO:0000313" key="9">
    <source>
        <dbReference type="EMBL" id="MFC4853546.1"/>
    </source>
</evidence>
<feature type="chain" id="PRO_5046517342" evidence="7">
    <location>
        <begin position="27"/>
        <end position="1060"/>
    </location>
</feature>
<dbReference type="InterPro" id="IPR014756">
    <property type="entry name" value="Ig_E-set"/>
</dbReference>
<dbReference type="Gene3D" id="3.40.50.200">
    <property type="entry name" value="Peptidase S8/S53 domain"/>
    <property type="match status" value="1"/>
</dbReference>
<keyword evidence="3 5" id="KW-0378">Hydrolase</keyword>
<dbReference type="RefSeq" id="WP_378055494.1">
    <property type="nucleotide sequence ID" value="NZ_JBHSIS010000003.1"/>
</dbReference>
<dbReference type="Proteomes" id="UP001595859">
    <property type="component" value="Unassembled WGS sequence"/>
</dbReference>
<feature type="domain" description="Peptidase S8/S53" evidence="8">
    <location>
        <begin position="195"/>
        <end position="456"/>
    </location>
</feature>
<dbReference type="PANTHER" id="PTHR43806">
    <property type="entry name" value="PEPTIDASE S8"/>
    <property type="match status" value="1"/>
</dbReference>
<feature type="active site" description="Charge relay system" evidence="5">
    <location>
        <position position="204"/>
    </location>
</feature>
<gene>
    <name evidence="9" type="ORF">ACFPCV_08510</name>
</gene>
<evidence type="ECO:0000256" key="1">
    <source>
        <dbReference type="ARBA" id="ARBA00011073"/>
    </source>
</evidence>
<evidence type="ECO:0000256" key="7">
    <source>
        <dbReference type="SAM" id="SignalP"/>
    </source>
</evidence>
<dbReference type="PROSITE" id="PS00136">
    <property type="entry name" value="SUBTILASE_ASP"/>
    <property type="match status" value="1"/>
</dbReference>
<keyword evidence="10" id="KW-1185">Reference proteome</keyword>